<proteinExistence type="predicted"/>
<keyword evidence="2" id="KW-1185">Reference proteome</keyword>
<sequence>MGSDVQHIKQGKARLKLLFFTSLPLSASFSNRATTAIVILGATYRLVANRQLLWTISYSKPVSMNTSLNLKGLKRGLLASIFRTYLRKLLRKGNIANLTLYLHHDFCKDYS</sequence>
<dbReference type="EMBL" id="MCBQ01006269">
    <property type="protein sequence ID" value="RKF78616.1"/>
    <property type="molecule type" value="Genomic_DNA"/>
</dbReference>
<protein>
    <submittedName>
        <fullName evidence="1">Uncharacterized protein</fullName>
    </submittedName>
</protein>
<name>A0A420IVP3_9PEZI</name>
<reference evidence="1 2" key="1">
    <citation type="journal article" date="2018" name="BMC Genomics">
        <title>Comparative genome analyses reveal sequence features reflecting distinct modes of host-adaptation between dicot and monocot powdery mildew.</title>
        <authorList>
            <person name="Wu Y."/>
            <person name="Ma X."/>
            <person name="Pan Z."/>
            <person name="Kale S.D."/>
            <person name="Song Y."/>
            <person name="King H."/>
            <person name="Zhang Q."/>
            <person name="Presley C."/>
            <person name="Deng X."/>
            <person name="Wei C.I."/>
            <person name="Xiao S."/>
        </authorList>
    </citation>
    <scope>NUCLEOTIDE SEQUENCE [LARGE SCALE GENOMIC DNA]</scope>
    <source>
        <strain evidence="1">UMSG3</strain>
    </source>
</reference>
<organism evidence="1 2">
    <name type="scientific">Golovinomyces cichoracearum</name>
    <dbReference type="NCBI Taxonomy" id="62708"/>
    <lineage>
        <taxon>Eukaryota</taxon>
        <taxon>Fungi</taxon>
        <taxon>Dikarya</taxon>
        <taxon>Ascomycota</taxon>
        <taxon>Pezizomycotina</taxon>
        <taxon>Leotiomycetes</taxon>
        <taxon>Erysiphales</taxon>
        <taxon>Erysiphaceae</taxon>
        <taxon>Golovinomyces</taxon>
    </lineage>
</organism>
<accession>A0A420IVP3</accession>
<gene>
    <name evidence="1" type="ORF">GcM3_02995</name>
</gene>
<evidence type="ECO:0000313" key="2">
    <source>
        <dbReference type="Proteomes" id="UP000283383"/>
    </source>
</evidence>
<dbReference type="AlphaFoldDB" id="A0A420IVP3"/>
<dbReference type="Proteomes" id="UP000283383">
    <property type="component" value="Unassembled WGS sequence"/>
</dbReference>
<evidence type="ECO:0000313" key="1">
    <source>
        <dbReference type="EMBL" id="RKF78616.1"/>
    </source>
</evidence>
<comment type="caution">
    <text evidence="1">The sequence shown here is derived from an EMBL/GenBank/DDBJ whole genome shotgun (WGS) entry which is preliminary data.</text>
</comment>